<sequence length="100" mass="11545">MGLCVGRVTQVGELHREGHGLGHDHVLPFRMSTRPVTRTPVNRIGKYRAEDFRATVDDDPERAEFWLEHTIRVLDELSCTDTAYQWWDTLVSGVPRKRVT</sequence>
<organism evidence="1 2">
    <name type="scientific">Gossypium australe</name>
    <dbReference type="NCBI Taxonomy" id="47621"/>
    <lineage>
        <taxon>Eukaryota</taxon>
        <taxon>Viridiplantae</taxon>
        <taxon>Streptophyta</taxon>
        <taxon>Embryophyta</taxon>
        <taxon>Tracheophyta</taxon>
        <taxon>Spermatophyta</taxon>
        <taxon>Magnoliopsida</taxon>
        <taxon>eudicotyledons</taxon>
        <taxon>Gunneridae</taxon>
        <taxon>Pentapetalae</taxon>
        <taxon>rosids</taxon>
        <taxon>malvids</taxon>
        <taxon>Malvales</taxon>
        <taxon>Malvaceae</taxon>
        <taxon>Malvoideae</taxon>
        <taxon>Gossypium</taxon>
    </lineage>
</organism>
<dbReference type="OrthoDB" id="2272416at2759"/>
<proteinExistence type="predicted"/>
<evidence type="ECO:0000313" key="2">
    <source>
        <dbReference type="Proteomes" id="UP000325315"/>
    </source>
</evidence>
<name>A0A5B6X037_9ROSI</name>
<accession>A0A5B6X037</accession>
<keyword evidence="2" id="KW-1185">Reference proteome</keyword>
<protein>
    <submittedName>
        <fullName evidence="1">DNA-dependent protein kinase catalytic subunit</fullName>
    </submittedName>
</protein>
<keyword evidence="1" id="KW-0418">Kinase</keyword>
<keyword evidence="1" id="KW-0808">Transferase</keyword>
<dbReference type="GO" id="GO:0016301">
    <property type="term" value="F:kinase activity"/>
    <property type="evidence" value="ECO:0007669"/>
    <property type="project" value="UniProtKB-KW"/>
</dbReference>
<reference evidence="1" key="1">
    <citation type="submission" date="2019-08" db="EMBL/GenBank/DDBJ databases">
        <authorList>
            <person name="Liu F."/>
        </authorList>
    </citation>
    <scope>NUCLEOTIDE SEQUENCE [LARGE SCALE GENOMIC DNA]</scope>
    <source>
        <strain evidence="1">PA1801</strain>
        <tissue evidence="1">Leaf</tissue>
    </source>
</reference>
<comment type="caution">
    <text evidence="1">The sequence shown here is derived from an EMBL/GenBank/DDBJ whole genome shotgun (WGS) entry which is preliminary data.</text>
</comment>
<dbReference type="EMBL" id="SMMG02000001">
    <property type="protein sequence ID" value="KAA3487591.1"/>
    <property type="molecule type" value="Genomic_DNA"/>
</dbReference>
<gene>
    <name evidence="1" type="ORF">EPI10_031406</name>
</gene>
<dbReference type="Proteomes" id="UP000325315">
    <property type="component" value="Unassembled WGS sequence"/>
</dbReference>
<dbReference type="AlphaFoldDB" id="A0A5B6X037"/>
<evidence type="ECO:0000313" key="1">
    <source>
        <dbReference type="EMBL" id="KAA3487591.1"/>
    </source>
</evidence>